<feature type="transmembrane region" description="Helical" evidence="9">
    <location>
        <begin position="40"/>
        <end position="65"/>
    </location>
</feature>
<evidence type="ECO:0000313" key="10">
    <source>
        <dbReference type="EMBL" id="MFC4404117.1"/>
    </source>
</evidence>
<dbReference type="PANTHER" id="PTHR30588">
    <property type="entry name" value="BRANCHED-CHAIN AMINO ACID TRANSPORT SYSTEM 2 CARRIER PROTEIN"/>
    <property type="match status" value="1"/>
</dbReference>
<evidence type="ECO:0000256" key="8">
    <source>
        <dbReference type="ARBA" id="ARBA00023136"/>
    </source>
</evidence>
<feature type="transmembrane region" description="Helical" evidence="9">
    <location>
        <begin position="77"/>
        <end position="99"/>
    </location>
</feature>
<feature type="transmembrane region" description="Helical" evidence="9">
    <location>
        <begin position="7"/>
        <end position="28"/>
    </location>
</feature>
<dbReference type="Pfam" id="PF05525">
    <property type="entry name" value="Branch_AA_trans"/>
    <property type="match status" value="1"/>
</dbReference>
<evidence type="ECO:0000313" key="11">
    <source>
        <dbReference type="Proteomes" id="UP001595882"/>
    </source>
</evidence>
<evidence type="ECO:0000256" key="7">
    <source>
        <dbReference type="ARBA" id="ARBA00022989"/>
    </source>
</evidence>
<dbReference type="RefSeq" id="WP_390252653.1">
    <property type="nucleotide sequence ID" value="NZ_JBHSDT010000008.1"/>
</dbReference>
<keyword evidence="3 9" id="KW-0813">Transport</keyword>
<keyword evidence="6 9" id="KW-0029">Amino-acid transport</keyword>
<evidence type="ECO:0000256" key="9">
    <source>
        <dbReference type="RuleBase" id="RU362122"/>
    </source>
</evidence>
<feature type="transmembrane region" description="Helical" evidence="9">
    <location>
        <begin position="414"/>
        <end position="434"/>
    </location>
</feature>
<evidence type="ECO:0000256" key="6">
    <source>
        <dbReference type="ARBA" id="ARBA00022970"/>
    </source>
</evidence>
<feature type="transmembrane region" description="Helical" evidence="9">
    <location>
        <begin position="320"/>
        <end position="343"/>
    </location>
</feature>
<feature type="transmembrane region" description="Helical" evidence="9">
    <location>
        <begin position="283"/>
        <end position="308"/>
    </location>
</feature>
<feature type="transmembrane region" description="Helical" evidence="9">
    <location>
        <begin position="196"/>
        <end position="215"/>
    </location>
</feature>
<protein>
    <recommendedName>
        <fullName evidence="9">Branched-chain amino acid transport system carrier protein</fullName>
    </recommendedName>
</protein>
<comment type="subcellular location">
    <subcellularLocation>
        <location evidence="1 9">Cell membrane</location>
        <topology evidence="1 9">Multi-pass membrane protein</topology>
    </subcellularLocation>
</comment>
<keyword evidence="11" id="KW-1185">Reference proteome</keyword>
<feature type="transmembrane region" description="Helical" evidence="9">
    <location>
        <begin position="374"/>
        <end position="394"/>
    </location>
</feature>
<reference evidence="11" key="1">
    <citation type="journal article" date="2019" name="Int. J. Syst. Evol. Microbiol.">
        <title>The Global Catalogue of Microorganisms (GCM) 10K type strain sequencing project: providing services to taxonomists for standard genome sequencing and annotation.</title>
        <authorList>
            <consortium name="The Broad Institute Genomics Platform"/>
            <consortium name="The Broad Institute Genome Sequencing Center for Infectious Disease"/>
            <person name="Wu L."/>
            <person name="Ma J."/>
        </authorList>
    </citation>
    <scope>NUCLEOTIDE SEQUENCE [LARGE SCALE GENOMIC DNA]</scope>
    <source>
        <strain evidence="11">CCUG 37865</strain>
    </source>
</reference>
<comment type="function">
    <text evidence="9">Component of the transport system for branched-chain amino acids.</text>
</comment>
<dbReference type="PANTHER" id="PTHR30588:SF0">
    <property type="entry name" value="BRANCHED-CHAIN AMINO ACID PERMEASE BRNQ"/>
    <property type="match status" value="1"/>
</dbReference>
<proteinExistence type="inferred from homology"/>
<dbReference type="NCBIfam" id="TIGR00796">
    <property type="entry name" value="livcs"/>
    <property type="match status" value="1"/>
</dbReference>
<organism evidence="10 11">
    <name type="scientific">Gracilibacillus xinjiangensis</name>
    <dbReference type="NCBI Taxonomy" id="1193282"/>
    <lineage>
        <taxon>Bacteria</taxon>
        <taxon>Bacillati</taxon>
        <taxon>Bacillota</taxon>
        <taxon>Bacilli</taxon>
        <taxon>Bacillales</taxon>
        <taxon>Bacillaceae</taxon>
        <taxon>Gracilibacillus</taxon>
    </lineage>
</organism>
<comment type="caution">
    <text evidence="10">The sequence shown here is derived from an EMBL/GenBank/DDBJ whole genome shotgun (WGS) entry which is preliminary data.</text>
</comment>
<comment type="similarity">
    <text evidence="2 9">Belongs to the branched chain amino acid transporter family.</text>
</comment>
<sequence>MSSRNTTSIITVGFMLFALFFGAGNLIFPPQLGQAAGENLLSANLGFIFTGVGLPVLAVSTFAFSGKTNLQSLAGQVHPLYGIIFTTVLYLTIGPLFALPRTNTVAFEIGIAPFLENTSSSFALFIYTVIFFGVSLYFSLQSNKLIDIIGKILTPLLLIVIAVLIVAAIFHPMGAIQAPTDAYTVNSFFKGFQEGYLTMDLLAGFVFGIIVINVIKDSGTVSNNHLLKSTIKAVLIAAILLAVVYSSLAYLGAISVEGIGQMKNGGLILAAASQYYFGSYGKIILGLIVVAACLTTSIGLITSCASYFHQIVPKIAYHKWAIIFTLLGAVISNFGLDTIIAFSVPVLSMLYPMAICLMVLTFLHPLFKGKKEVYQISILFTFIVALFDGLNAAGVKITAVNDFFTAVLPLYNVGLGWVVPALLGGISGILIGSFKHSKNN</sequence>
<dbReference type="InterPro" id="IPR004685">
    <property type="entry name" value="Brnchd-chn_aa_trnsp_Livcs"/>
</dbReference>
<feature type="transmembrane region" description="Helical" evidence="9">
    <location>
        <begin position="152"/>
        <end position="176"/>
    </location>
</feature>
<feature type="transmembrane region" description="Helical" evidence="9">
    <location>
        <begin position="119"/>
        <end position="140"/>
    </location>
</feature>
<keyword evidence="5 9" id="KW-0812">Transmembrane</keyword>
<feature type="transmembrane region" description="Helical" evidence="9">
    <location>
        <begin position="349"/>
        <end position="367"/>
    </location>
</feature>
<keyword evidence="7 9" id="KW-1133">Transmembrane helix</keyword>
<evidence type="ECO:0000256" key="3">
    <source>
        <dbReference type="ARBA" id="ARBA00022448"/>
    </source>
</evidence>
<keyword evidence="8 9" id="KW-0472">Membrane</keyword>
<feature type="transmembrane region" description="Helical" evidence="9">
    <location>
        <begin position="235"/>
        <end position="256"/>
    </location>
</feature>
<accession>A0ABV8WXV6</accession>
<evidence type="ECO:0000256" key="4">
    <source>
        <dbReference type="ARBA" id="ARBA00022475"/>
    </source>
</evidence>
<name>A0ABV8WXV6_9BACI</name>
<gene>
    <name evidence="10" type="primary">brnQ</name>
    <name evidence="10" type="ORF">ACFOY7_13670</name>
</gene>
<dbReference type="EMBL" id="JBHSDT010000008">
    <property type="protein sequence ID" value="MFC4404117.1"/>
    <property type="molecule type" value="Genomic_DNA"/>
</dbReference>
<dbReference type="Proteomes" id="UP001595882">
    <property type="component" value="Unassembled WGS sequence"/>
</dbReference>
<evidence type="ECO:0000256" key="2">
    <source>
        <dbReference type="ARBA" id="ARBA00008540"/>
    </source>
</evidence>
<evidence type="ECO:0000256" key="5">
    <source>
        <dbReference type="ARBA" id="ARBA00022692"/>
    </source>
</evidence>
<keyword evidence="4" id="KW-1003">Cell membrane</keyword>
<evidence type="ECO:0000256" key="1">
    <source>
        <dbReference type="ARBA" id="ARBA00004651"/>
    </source>
</evidence>